<reference evidence="1 2" key="1">
    <citation type="journal article" date="2016" name="Mol. Biol. Evol.">
        <title>Comparative Genomics of Early-Diverging Mushroom-Forming Fungi Provides Insights into the Origins of Lignocellulose Decay Capabilities.</title>
        <authorList>
            <person name="Nagy L.G."/>
            <person name="Riley R."/>
            <person name="Tritt A."/>
            <person name="Adam C."/>
            <person name="Daum C."/>
            <person name="Floudas D."/>
            <person name="Sun H."/>
            <person name="Yadav J.S."/>
            <person name="Pangilinan J."/>
            <person name="Larsson K.H."/>
            <person name="Matsuura K."/>
            <person name="Barry K."/>
            <person name="Labutti K."/>
            <person name="Kuo R."/>
            <person name="Ohm R.A."/>
            <person name="Bhattacharya S.S."/>
            <person name="Shirouzu T."/>
            <person name="Yoshinaga Y."/>
            <person name="Martin F.M."/>
            <person name="Grigoriev I.V."/>
            <person name="Hibbett D.S."/>
        </authorList>
    </citation>
    <scope>NUCLEOTIDE SEQUENCE [LARGE SCALE GENOMIC DNA]</scope>
    <source>
        <strain evidence="1 2">CBS 109695</strain>
    </source>
</reference>
<accession>A0A165ZJK2</accession>
<keyword evidence="2" id="KW-1185">Reference proteome</keyword>
<gene>
    <name evidence="1" type="ORF">FIBSPDRAFT_200328</name>
</gene>
<dbReference type="AlphaFoldDB" id="A0A165ZJK2"/>
<proteinExistence type="predicted"/>
<organism evidence="1 2">
    <name type="scientific">Athelia psychrophila</name>
    <dbReference type="NCBI Taxonomy" id="1759441"/>
    <lineage>
        <taxon>Eukaryota</taxon>
        <taxon>Fungi</taxon>
        <taxon>Dikarya</taxon>
        <taxon>Basidiomycota</taxon>
        <taxon>Agaricomycotina</taxon>
        <taxon>Agaricomycetes</taxon>
        <taxon>Agaricomycetidae</taxon>
        <taxon>Atheliales</taxon>
        <taxon>Atheliaceae</taxon>
        <taxon>Athelia</taxon>
    </lineage>
</organism>
<dbReference type="EMBL" id="KV417675">
    <property type="protein sequence ID" value="KZP10656.1"/>
    <property type="molecule type" value="Genomic_DNA"/>
</dbReference>
<sequence>MMEFFIRTIRSGRCAANRQYAAKVSVLRGDCLSIYRDNRPRWSLRGRLETICFLNVIGWIAVWPRRHAEPPQLLNV</sequence>
<evidence type="ECO:0000313" key="2">
    <source>
        <dbReference type="Proteomes" id="UP000076532"/>
    </source>
</evidence>
<dbReference type="Proteomes" id="UP000076532">
    <property type="component" value="Unassembled WGS sequence"/>
</dbReference>
<protein>
    <submittedName>
        <fullName evidence="1">Uncharacterized protein</fullName>
    </submittedName>
</protein>
<evidence type="ECO:0000313" key="1">
    <source>
        <dbReference type="EMBL" id="KZP10656.1"/>
    </source>
</evidence>
<name>A0A165ZJK2_9AGAM</name>